<evidence type="ECO:0000313" key="1">
    <source>
        <dbReference type="EMBL" id="OLP04854.1"/>
    </source>
</evidence>
<dbReference type="RefSeq" id="WP_075587788.1">
    <property type="nucleotide sequence ID" value="NZ_MSYM01000018.1"/>
</dbReference>
<accession>A0A1Q8YA17</accession>
<comment type="caution">
    <text evidence="1">The sequence shown here is derived from an EMBL/GenBank/DDBJ whole genome shotgun (WGS) entry which is preliminary data.</text>
</comment>
<dbReference type="STRING" id="81479.RA876_12225"/>
<dbReference type="Proteomes" id="UP000185911">
    <property type="component" value="Unassembled WGS sequence"/>
</dbReference>
<name>A0A1Q8YA17_9BURK</name>
<dbReference type="AlphaFoldDB" id="A0A1Q8YA17"/>
<keyword evidence="2" id="KW-1185">Reference proteome</keyword>
<reference evidence="1 2" key="1">
    <citation type="submission" date="2017-01" db="EMBL/GenBank/DDBJ databases">
        <title>Genome sequence of Rhodoferax antarcticus ANT.BR, a psychrophilic purple nonsulfur bacterium from an Antarctic microbial mat.</title>
        <authorList>
            <person name="Baker J."/>
            <person name="Riester C."/>
            <person name="Skinner B."/>
            <person name="Newell A."/>
            <person name="Swingley W."/>
            <person name="Madigan M."/>
            <person name="Jung D."/>
            <person name="Asao M."/>
            <person name="Chen M."/>
            <person name="Loughlin P."/>
            <person name="Pan H."/>
            <person name="Lin S."/>
            <person name="Li N."/>
            <person name="Shaw J."/>
            <person name="Prado M."/>
            <person name="Sherman C."/>
            <person name="Li X."/>
            <person name="Tang J."/>
            <person name="Blankenship R."/>
            <person name="Zhao T."/>
            <person name="Touchman J."/>
            <person name="Sattley M."/>
        </authorList>
    </citation>
    <scope>NUCLEOTIDE SEQUENCE [LARGE SCALE GENOMIC DNA]</scope>
    <source>
        <strain evidence="1 2">ANT.BR</strain>
    </source>
</reference>
<dbReference type="EMBL" id="MSYM01000018">
    <property type="protein sequence ID" value="OLP04854.1"/>
    <property type="molecule type" value="Genomic_DNA"/>
</dbReference>
<organism evidence="1 2">
    <name type="scientific">Rhodoferax antarcticus ANT.BR</name>
    <dbReference type="NCBI Taxonomy" id="1111071"/>
    <lineage>
        <taxon>Bacteria</taxon>
        <taxon>Pseudomonadati</taxon>
        <taxon>Pseudomonadota</taxon>
        <taxon>Betaproteobacteria</taxon>
        <taxon>Burkholderiales</taxon>
        <taxon>Comamonadaceae</taxon>
        <taxon>Rhodoferax</taxon>
    </lineage>
</organism>
<gene>
    <name evidence="1" type="ORF">BLL52_3670</name>
</gene>
<evidence type="ECO:0000313" key="2">
    <source>
        <dbReference type="Proteomes" id="UP000185911"/>
    </source>
</evidence>
<proteinExistence type="predicted"/>
<sequence>MSTEASPCERLAASRERLRQAMRQDNSAETSGANAEGLLGGLRDRLQAVPGAGLVMDGVQSWWQNQPMRLVLLLALKMANVLLQPVAQRHPYRLVLAAAAVGGLTVMLRPWRRIAISALLAGLMPRVLSHAMKLLAPKAGGAPPK</sequence>
<protein>
    <submittedName>
        <fullName evidence="1">Uncharacterized protein</fullName>
    </submittedName>
</protein>